<dbReference type="PANTHER" id="PTHR43792">
    <property type="entry name" value="GNAT FAMILY, PUTATIVE (AFU_ORTHOLOGUE AFUA_3G00765)-RELATED-RELATED"/>
    <property type="match status" value="1"/>
</dbReference>
<dbReference type="PANTHER" id="PTHR43792:SF1">
    <property type="entry name" value="N-ACETYLTRANSFERASE DOMAIN-CONTAINING PROTEIN"/>
    <property type="match status" value="1"/>
</dbReference>
<dbReference type="AlphaFoldDB" id="A0A1B8ZI62"/>
<dbReference type="RefSeq" id="WP_065399934.1">
    <property type="nucleotide sequence ID" value="NZ_MAYG01000012.1"/>
</dbReference>
<dbReference type="Proteomes" id="UP000093432">
    <property type="component" value="Unassembled WGS sequence"/>
</dbReference>
<sequence length="178" mass="20457">MSLKKHPSADNTYETERLLLRPMSPREDRDFVFELYNRPKFLQYIGNRNVNSIEDAENYILNRFVPQIEKLGFGNYLLVTKEGNKKIGAVGIFQREGLEILDIGYSLLEEFEGKGYAFEAAQKVKSIALDDFGLSKISAIISKDNISSQKLIEKLGLKFQKFVTLPGENEELNYYETE</sequence>
<dbReference type="InterPro" id="IPR000182">
    <property type="entry name" value="GNAT_dom"/>
</dbReference>
<evidence type="ECO:0000313" key="2">
    <source>
        <dbReference type="EMBL" id="OCA71278.1"/>
    </source>
</evidence>
<dbReference type="InterPro" id="IPR016181">
    <property type="entry name" value="Acyl_CoA_acyltransferase"/>
</dbReference>
<dbReference type="EMBL" id="MAYG01000012">
    <property type="protein sequence ID" value="OCA71278.1"/>
    <property type="molecule type" value="Genomic_DNA"/>
</dbReference>
<keyword evidence="2" id="KW-0808">Transferase</keyword>
<gene>
    <name evidence="2" type="ORF">BBI00_16260</name>
</gene>
<evidence type="ECO:0000313" key="3">
    <source>
        <dbReference type="Proteomes" id="UP000093432"/>
    </source>
</evidence>
<dbReference type="PROSITE" id="PS51186">
    <property type="entry name" value="GNAT"/>
    <property type="match status" value="1"/>
</dbReference>
<dbReference type="OrthoDB" id="9798081at2"/>
<feature type="domain" description="N-acetyltransferase" evidence="1">
    <location>
        <begin position="18"/>
        <end position="178"/>
    </location>
</feature>
<evidence type="ECO:0000259" key="1">
    <source>
        <dbReference type="PROSITE" id="PS51186"/>
    </source>
</evidence>
<organism evidence="2 3">
    <name type="scientific">Chryseobacterium arthrosphaerae</name>
    <dbReference type="NCBI Taxonomy" id="651561"/>
    <lineage>
        <taxon>Bacteria</taxon>
        <taxon>Pseudomonadati</taxon>
        <taxon>Bacteroidota</taxon>
        <taxon>Flavobacteriia</taxon>
        <taxon>Flavobacteriales</taxon>
        <taxon>Weeksellaceae</taxon>
        <taxon>Chryseobacterium group</taxon>
        <taxon>Chryseobacterium</taxon>
    </lineage>
</organism>
<dbReference type="STRING" id="651561.BBI00_16260"/>
<protein>
    <submittedName>
        <fullName evidence="2">GNAT family acetyltransferase</fullName>
    </submittedName>
</protein>
<reference evidence="3" key="1">
    <citation type="submission" date="2016-07" db="EMBL/GenBank/DDBJ databases">
        <authorList>
            <person name="Florea S."/>
            <person name="Webb J.S."/>
            <person name="Jaromczyk J."/>
            <person name="Schardl C.L."/>
        </authorList>
    </citation>
    <scope>NUCLEOTIDE SEQUENCE [LARGE SCALE GENOMIC DNA]</scope>
    <source>
        <strain evidence="3">CC-VM-7</strain>
    </source>
</reference>
<dbReference type="Pfam" id="PF13302">
    <property type="entry name" value="Acetyltransf_3"/>
    <property type="match status" value="1"/>
</dbReference>
<name>A0A1B8ZI62_9FLAO</name>
<proteinExistence type="predicted"/>
<dbReference type="SUPFAM" id="SSF55729">
    <property type="entry name" value="Acyl-CoA N-acyltransferases (Nat)"/>
    <property type="match status" value="1"/>
</dbReference>
<dbReference type="InterPro" id="IPR051531">
    <property type="entry name" value="N-acetyltransferase"/>
</dbReference>
<dbReference type="GO" id="GO:0016747">
    <property type="term" value="F:acyltransferase activity, transferring groups other than amino-acyl groups"/>
    <property type="evidence" value="ECO:0007669"/>
    <property type="project" value="InterPro"/>
</dbReference>
<accession>A0A1B8ZI62</accession>
<dbReference type="Gene3D" id="3.40.630.30">
    <property type="match status" value="1"/>
</dbReference>
<comment type="caution">
    <text evidence="2">The sequence shown here is derived from an EMBL/GenBank/DDBJ whole genome shotgun (WGS) entry which is preliminary data.</text>
</comment>